<dbReference type="AlphaFoldDB" id="A0A9X5GUW8"/>
<sequence length="294" mass="33103">MDLSKCVCTSDLEVLDLDDPGADMWSEVWKKPCGWENLDRIVVDEDEADALVGQLEGMPYEGSELVMNPALPEFTCIVRKEGRQEETLVAFKKTILPPEGPSYEQGGTKAYSRHAIDAYVHINNGGSHADEIISIGQFIFSKGGEKVTSTYSHIVWTRYDNSMLADGQANAEFSRNVKLLYMAVQKALYDRPSVFVTGQGRPAVRHEGRGKGRKKEEFRKVKAVRMIRLSKEEMAKYCAESRKMSCPSWGVIGHWRNCKSGRKVWIHPYRKGRERNNPGQYAAKEYEIGGTGNA</sequence>
<evidence type="ECO:0000313" key="1">
    <source>
        <dbReference type="EMBL" id="NBJ95275.1"/>
    </source>
</evidence>
<reference evidence="1" key="1">
    <citation type="submission" date="2018-09" db="EMBL/GenBank/DDBJ databases">
        <title>Murine metabolic-syndrome-specific gut microbial biobank.</title>
        <authorList>
            <person name="Liu C."/>
        </authorList>
    </citation>
    <scope>NUCLEOTIDE SEQUENCE</scope>
    <source>
        <strain evidence="1">D42-62</strain>
    </source>
</reference>
<gene>
    <name evidence="1" type="ORF">D5281_22745</name>
</gene>
<dbReference type="RefSeq" id="WP_160562189.1">
    <property type="nucleotide sequence ID" value="NZ_QZDT01000076.1"/>
</dbReference>
<name>A0A9X5GUW8_9FIRM</name>
<dbReference type="OrthoDB" id="1906755at2"/>
<proteinExistence type="predicted"/>
<dbReference type="Proteomes" id="UP001154420">
    <property type="component" value="Unassembled WGS sequence"/>
</dbReference>
<keyword evidence="2" id="KW-1185">Reference proteome</keyword>
<protein>
    <submittedName>
        <fullName evidence="1">Uncharacterized protein</fullName>
    </submittedName>
</protein>
<accession>A0A9X5GUW8</accession>
<organism evidence="1 2">
    <name type="scientific">Parablautia muri</name>
    <dbReference type="NCBI Taxonomy" id="2320879"/>
    <lineage>
        <taxon>Bacteria</taxon>
        <taxon>Bacillati</taxon>
        <taxon>Bacillota</taxon>
        <taxon>Clostridia</taxon>
        <taxon>Lachnospirales</taxon>
        <taxon>Lachnospiraceae</taxon>
        <taxon>Parablautia</taxon>
    </lineage>
</organism>
<comment type="caution">
    <text evidence="1">The sequence shown here is derived from an EMBL/GenBank/DDBJ whole genome shotgun (WGS) entry which is preliminary data.</text>
</comment>
<evidence type="ECO:0000313" key="2">
    <source>
        <dbReference type="Proteomes" id="UP001154420"/>
    </source>
</evidence>
<dbReference type="EMBL" id="QZDT01000076">
    <property type="protein sequence ID" value="NBJ95275.1"/>
    <property type="molecule type" value="Genomic_DNA"/>
</dbReference>